<sequence>GWRYVSFYDAHSRLFYDSPKGDIEYILVTHWMPMPEPPKPETNNE</sequence>
<organism evidence="2">
    <name type="scientific">Salmonella enterica I</name>
    <dbReference type="NCBI Taxonomy" id="59201"/>
    <lineage>
        <taxon>Bacteria</taxon>
        <taxon>Pseudomonadati</taxon>
        <taxon>Pseudomonadota</taxon>
        <taxon>Gammaproteobacteria</taxon>
        <taxon>Enterobacterales</taxon>
        <taxon>Enterobacteriaceae</taxon>
        <taxon>Salmonella</taxon>
    </lineage>
</organism>
<dbReference type="Pfam" id="PF04448">
    <property type="entry name" value="DUF551"/>
    <property type="match status" value="1"/>
</dbReference>
<name>A0A5Y3IC58_SALET</name>
<feature type="non-terminal residue" evidence="2">
    <location>
        <position position="1"/>
    </location>
</feature>
<dbReference type="AlphaFoldDB" id="A0A5Y3IC58"/>
<evidence type="ECO:0000313" key="2">
    <source>
        <dbReference type="EMBL" id="ECH8334104.1"/>
    </source>
</evidence>
<protein>
    <submittedName>
        <fullName evidence="2">DUF551 domain-containing protein</fullName>
    </submittedName>
</protein>
<reference evidence="2" key="1">
    <citation type="submission" date="2018-08" db="EMBL/GenBank/DDBJ databases">
        <authorList>
            <consortium name="GenomeTrakr network: Whole genome sequencing for foodborne pathogen traceback"/>
        </authorList>
    </citation>
    <scope>NUCLEOTIDE SEQUENCE</scope>
    <source>
        <strain evidence="2">FDA00003824</strain>
    </source>
</reference>
<gene>
    <name evidence="2" type="ORF">RU16_24570</name>
</gene>
<evidence type="ECO:0000259" key="1">
    <source>
        <dbReference type="Pfam" id="PF04448"/>
    </source>
</evidence>
<dbReference type="EMBL" id="AAITFY010000066">
    <property type="protein sequence ID" value="ECH8334104.1"/>
    <property type="molecule type" value="Genomic_DNA"/>
</dbReference>
<feature type="domain" description="DUF551" evidence="1">
    <location>
        <begin position="17"/>
        <end position="39"/>
    </location>
</feature>
<accession>A0A5Y3IC58</accession>
<proteinExistence type="predicted"/>
<dbReference type="InterPro" id="IPR007539">
    <property type="entry name" value="DUF551"/>
</dbReference>
<comment type="caution">
    <text evidence="2">The sequence shown here is derived from an EMBL/GenBank/DDBJ whole genome shotgun (WGS) entry which is preliminary data.</text>
</comment>